<protein>
    <submittedName>
        <fullName evidence="2">Uncharacterized protein</fullName>
    </submittedName>
</protein>
<dbReference type="EMBL" id="REGN01002614">
    <property type="protein sequence ID" value="RNA27021.1"/>
    <property type="molecule type" value="Genomic_DNA"/>
</dbReference>
<proteinExistence type="predicted"/>
<organism evidence="2 3">
    <name type="scientific">Brachionus plicatilis</name>
    <name type="common">Marine rotifer</name>
    <name type="synonym">Brachionus muelleri</name>
    <dbReference type="NCBI Taxonomy" id="10195"/>
    <lineage>
        <taxon>Eukaryota</taxon>
        <taxon>Metazoa</taxon>
        <taxon>Spiralia</taxon>
        <taxon>Gnathifera</taxon>
        <taxon>Rotifera</taxon>
        <taxon>Eurotatoria</taxon>
        <taxon>Monogononta</taxon>
        <taxon>Pseudotrocha</taxon>
        <taxon>Ploima</taxon>
        <taxon>Brachionidae</taxon>
        <taxon>Brachionus</taxon>
    </lineage>
</organism>
<sequence>MPWFRLTESLAQIIKKNLFKLCRNNLILLCWFFNYLQILRIIFFRILVILLFYSLFVFLFNLKIYQSQNIWGGFKTIPNDHEKRLGFLPSFILHNAVLGQPCFVIKRSPIWWSGPGHRKKGNFNVVLRYEA</sequence>
<reference evidence="2 3" key="1">
    <citation type="journal article" date="2018" name="Sci. Rep.">
        <title>Genomic signatures of local adaptation to the degree of environmental predictability in rotifers.</title>
        <authorList>
            <person name="Franch-Gras L."/>
            <person name="Hahn C."/>
            <person name="Garcia-Roger E.M."/>
            <person name="Carmona M.J."/>
            <person name="Serra M."/>
            <person name="Gomez A."/>
        </authorList>
    </citation>
    <scope>NUCLEOTIDE SEQUENCE [LARGE SCALE GENOMIC DNA]</scope>
    <source>
        <strain evidence="2">HYR1</strain>
    </source>
</reference>
<name>A0A3M7RTY4_BRAPC</name>
<keyword evidence="1" id="KW-1133">Transmembrane helix</keyword>
<gene>
    <name evidence="2" type="ORF">BpHYR1_025151</name>
</gene>
<evidence type="ECO:0000256" key="1">
    <source>
        <dbReference type="SAM" id="Phobius"/>
    </source>
</evidence>
<dbReference type="AlphaFoldDB" id="A0A3M7RTY4"/>
<evidence type="ECO:0000313" key="3">
    <source>
        <dbReference type="Proteomes" id="UP000276133"/>
    </source>
</evidence>
<feature type="transmembrane region" description="Helical" evidence="1">
    <location>
        <begin position="42"/>
        <end position="62"/>
    </location>
</feature>
<evidence type="ECO:0000313" key="2">
    <source>
        <dbReference type="EMBL" id="RNA27021.1"/>
    </source>
</evidence>
<keyword evidence="1" id="KW-0812">Transmembrane</keyword>
<keyword evidence="1" id="KW-0472">Membrane</keyword>
<comment type="caution">
    <text evidence="2">The sequence shown here is derived from an EMBL/GenBank/DDBJ whole genome shotgun (WGS) entry which is preliminary data.</text>
</comment>
<accession>A0A3M7RTY4</accession>
<dbReference type="Proteomes" id="UP000276133">
    <property type="component" value="Unassembled WGS sequence"/>
</dbReference>
<keyword evidence="3" id="KW-1185">Reference proteome</keyword>